<dbReference type="Proteomes" id="UP001396334">
    <property type="component" value="Unassembled WGS sequence"/>
</dbReference>
<feature type="region of interest" description="Disordered" evidence="1">
    <location>
        <begin position="221"/>
        <end position="325"/>
    </location>
</feature>
<evidence type="ECO:0000313" key="2">
    <source>
        <dbReference type="EMBL" id="KAK9011172.1"/>
    </source>
</evidence>
<protein>
    <submittedName>
        <fullName evidence="2">Uncharacterized protein</fullName>
    </submittedName>
</protein>
<sequence>MGSGVKANPHRPWNSQENQGVFCGWCHQKRSFMSFKRSVLIKQDLQGMAVPVRKQIGWVSNGHGQVKKMNGHGHDPAEEDMRLVEALREAQSYVFLHRGNTFVLLLSADIVASPYLDSILKLKVNVSSSCETKVDSVSQHASFESMKLPVHHACSARGTEGLSSTPEEASSGRMRQSNNSGCPSNNGPDDLDTDGVEENVVVTNSEDAVVADEVGLNMNVENAGGLRNEPTDEANVTDEPSIDNDFSVETGEEGAILDLSEGAIPDLSTEEYTTERDVESPHVSNEVHIPDLPVVQGEEQDDQLDGQSVVQTSTESIGGIGLEMM</sequence>
<dbReference type="EMBL" id="JBBPBN010000023">
    <property type="protein sequence ID" value="KAK9011172.1"/>
    <property type="molecule type" value="Genomic_DNA"/>
</dbReference>
<name>A0ABR2RE34_9ROSI</name>
<organism evidence="2 3">
    <name type="scientific">Hibiscus sabdariffa</name>
    <name type="common">roselle</name>
    <dbReference type="NCBI Taxonomy" id="183260"/>
    <lineage>
        <taxon>Eukaryota</taxon>
        <taxon>Viridiplantae</taxon>
        <taxon>Streptophyta</taxon>
        <taxon>Embryophyta</taxon>
        <taxon>Tracheophyta</taxon>
        <taxon>Spermatophyta</taxon>
        <taxon>Magnoliopsida</taxon>
        <taxon>eudicotyledons</taxon>
        <taxon>Gunneridae</taxon>
        <taxon>Pentapetalae</taxon>
        <taxon>rosids</taxon>
        <taxon>malvids</taxon>
        <taxon>Malvales</taxon>
        <taxon>Malvaceae</taxon>
        <taxon>Malvoideae</taxon>
        <taxon>Hibiscus</taxon>
    </lineage>
</organism>
<keyword evidence="3" id="KW-1185">Reference proteome</keyword>
<feature type="compositionally biased region" description="Acidic residues" evidence="1">
    <location>
        <begin position="231"/>
        <end position="242"/>
    </location>
</feature>
<evidence type="ECO:0000256" key="1">
    <source>
        <dbReference type="SAM" id="MobiDB-lite"/>
    </source>
</evidence>
<gene>
    <name evidence="2" type="ORF">V6N11_044026</name>
</gene>
<proteinExistence type="predicted"/>
<comment type="caution">
    <text evidence="2">The sequence shown here is derived from an EMBL/GenBank/DDBJ whole genome shotgun (WGS) entry which is preliminary data.</text>
</comment>
<feature type="region of interest" description="Disordered" evidence="1">
    <location>
        <begin position="156"/>
        <end position="195"/>
    </location>
</feature>
<reference evidence="2 3" key="1">
    <citation type="journal article" date="2024" name="G3 (Bethesda)">
        <title>Genome assembly of Hibiscus sabdariffa L. provides insights into metabolisms of medicinal natural products.</title>
        <authorList>
            <person name="Kim T."/>
        </authorList>
    </citation>
    <scope>NUCLEOTIDE SEQUENCE [LARGE SCALE GENOMIC DNA]</scope>
    <source>
        <strain evidence="2">TK-2024</strain>
        <tissue evidence="2">Old leaves</tissue>
    </source>
</reference>
<feature type="compositionally biased region" description="Low complexity" evidence="1">
    <location>
        <begin position="177"/>
        <end position="188"/>
    </location>
</feature>
<feature type="compositionally biased region" description="Polar residues" evidence="1">
    <location>
        <begin position="161"/>
        <end position="176"/>
    </location>
</feature>
<accession>A0ABR2RE34</accession>
<evidence type="ECO:0000313" key="3">
    <source>
        <dbReference type="Proteomes" id="UP001396334"/>
    </source>
</evidence>